<feature type="transmembrane region" description="Helical" evidence="6">
    <location>
        <begin position="172"/>
        <end position="197"/>
    </location>
</feature>
<evidence type="ECO:0000256" key="2">
    <source>
        <dbReference type="ARBA" id="ARBA00022692"/>
    </source>
</evidence>
<dbReference type="PROSITE" id="PS50801">
    <property type="entry name" value="STAS"/>
    <property type="match status" value="1"/>
</dbReference>
<keyword evidence="4 6" id="KW-0472">Membrane</keyword>
<dbReference type="RefSeq" id="WP_181234523.1">
    <property type="nucleotide sequence ID" value="NZ_PVNL01000139.1"/>
</dbReference>
<evidence type="ECO:0000256" key="5">
    <source>
        <dbReference type="SAM" id="MobiDB-lite"/>
    </source>
</evidence>
<feature type="transmembrane region" description="Helical" evidence="6">
    <location>
        <begin position="37"/>
        <end position="57"/>
    </location>
</feature>
<feature type="compositionally biased region" description="Polar residues" evidence="5">
    <location>
        <begin position="546"/>
        <end position="560"/>
    </location>
</feature>
<feature type="transmembrane region" description="Helical" evidence="6">
    <location>
        <begin position="332"/>
        <end position="362"/>
    </location>
</feature>
<name>A0A2S9XQ61_9BACT</name>
<gene>
    <name evidence="8" type="primary">dauA_3</name>
    <name evidence="8" type="ORF">ENSA7_76540</name>
</gene>
<dbReference type="InterPro" id="IPR036513">
    <property type="entry name" value="STAS_dom_sf"/>
</dbReference>
<proteinExistence type="predicted"/>
<dbReference type="SUPFAM" id="SSF52091">
    <property type="entry name" value="SpoIIaa-like"/>
    <property type="match status" value="1"/>
</dbReference>
<sequence length="575" mass="59668">MPAPLESLSGSAYWRGVARATLASWHSAFHTEIPRNIAAGITVALVALPLNLALALACGLPAAVGLVTGAIAGVLGAVLGGSRLQITGPEVALAPITFEIVTRHGFDGLILATLLAGMLQIGLGLFRVGGLIRAIPLPVIGGFLAAVGILVFDSQLPRLLGLPGDIRLVSDMTLGSLNIIDPKIVTIGCVVIVTMVLLPRLHKRIPTPLVALVIAIASLGLGWEIPTVAPLDGSWPAPRLPNLENVDIPALIPEAIALAIIASIDSLLCAVSVDGRTGGPRNQTDQELVAQGVANIASASFGGMPVAAAVVRSVAAIEAGATTRLAPLVQSLVLALVVLVLAPLVTFIPLVALASILLVVGWRLIEWRLLYKLWTHARYEAVIFLVTAAGILLTDFVLGVLIGVVAALAHFAHEQREFASAASLETPPTLTEVATPTGRAQIIWLAGPLFFGSQAKLAEVVDELETGVEAVVLELSAVPTIDISGAGALVQAIERLVVRGDVRVWVSGIGERGTPLIEILMGPELSEVKLVPSLDDTGLVADVGPRNSSPSSPQPTTKGNSYDPRDALRRAVPES</sequence>
<feature type="region of interest" description="Disordered" evidence="5">
    <location>
        <begin position="539"/>
        <end position="575"/>
    </location>
</feature>
<reference evidence="8 9" key="1">
    <citation type="submission" date="2018-03" db="EMBL/GenBank/DDBJ databases">
        <title>Draft Genome Sequences of the Obligatory Marine Myxobacteria Enhygromyxa salina SWB007.</title>
        <authorList>
            <person name="Poehlein A."/>
            <person name="Moghaddam J.A."/>
            <person name="Harms H."/>
            <person name="Alanjari M."/>
            <person name="Koenig G.M."/>
            <person name="Daniel R."/>
            <person name="Schaeberle T.F."/>
        </authorList>
    </citation>
    <scope>NUCLEOTIDE SEQUENCE [LARGE SCALE GENOMIC DNA]</scope>
    <source>
        <strain evidence="8 9">SWB007</strain>
    </source>
</reference>
<dbReference type="InterPro" id="IPR011547">
    <property type="entry name" value="SLC26A/SulP_dom"/>
</dbReference>
<evidence type="ECO:0000256" key="4">
    <source>
        <dbReference type="ARBA" id="ARBA00023136"/>
    </source>
</evidence>
<dbReference type="InterPro" id="IPR002645">
    <property type="entry name" value="STAS_dom"/>
</dbReference>
<feature type="transmembrane region" description="Helical" evidence="6">
    <location>
        <begin position="106"/>
        <end position="126"/>
    </location>
</feature>
<dbReference type="InterPro" id="IPR001902">
    <property type="entry name" value="SLC26A/SulP_fam"/>
</dbReference>
<dbReference type="GO" id="GO:0055085">
    <property type="term" value="P:transmembrane transport"/>
    <property type="evidence" value="ECO:0007669"/>
    <property type="project" value="InterPro"/>
</dbReference>
<dbReference type="Gene3D" id="3.30.750.24">
    <property type="entry name" value="STAS domain"/>
    <property type="match status" value="1"/>
</dbReference>
<evidence type="ECO:0000256" key="1">
    <source>
        <dbReference type="ARBA" id="ARBA00004141"/>
    </source>
</evidence>
<protein>
    <submittedName>
        <fullName evidence="8">C4-dicarboxylic acid transporter DauA</fullName>
    </submittedName>
</protein>
<dbReference type="AlphaFoldDB" id="A0A2S9XQ61"/>
<dbReference type="Pfam" id="PF01740">
    <property type="entry name" value="STAS"/>
    <property type="match status" value="1"/>
</dbReference>
<dbReference type="GO" id="GO:0016020">
    <property type="term" value="C:membrane"/>
    <property type="evidence" value="ECO:0007669"/>
    <property type="project" value="UniProtKB-SubCell"/>
</dbReference>
<evidence type="ECO:0000313" key="8">
    <source>
        <dbReference type="EMBL" id="PRP94831.1"/>
    </source>
</evidence>
<feature type="transmembrane region" description="Helical" evidence="6">
    <location>
        <begin position="131"/>
        <end position="152"/>
    </location>
</feature>
<evidence type="ECO:0000259" key="7">
    <source>
        <dbReference type="PROSITE" id="PS50801"/>
    </source>
</evidence>
<accession>A0A2S9XQ61</accession>
<evidence type="ECO:0000313" key="9">
    <source>
        <dbReference type="Proteomes" id="UP000238823"/>
    </source>
</evidence>
<dbReference type="Proteomes" id="UP000238823">
    <property type="component" value="Unassembled WGS sequence"/>
</dbReference>
<evidence type="ECO:0000256" key="3">
    <source>
        <dbReference type="ARBA" id="ARBA00022989"/>
    </source>
</evidence>
<feature type="compositionally biased region" description="Basic and acidic residues" evidence="5">
    <location>
        <begin position="563"/>
        <end position="575"/>
    </location>
</feature>
<feature type="transmembrane region" description="Helical" evidence="6">
    <location>
        <begin position="209"/>
        <end position="231"/>
    </location>
</feature>
<keyword evidence="3 6" id="KW-1133">Transmembrane helix</keyword>
<dbReference type="PANTHER" id="PTHR11814">
    <property type="entry name" value="SULFATE TRANSPORTER"/>
    <property type="match status" value="1"/>
</dbReference>
<feature type="transmembrane region" description="Helical" evidence="6">
    <location>
        <begin position="382"/>
        <end position="409"/>
    </location>
</feature>
<comment type="caution">
    <text evidence="8">The sequence shown here is derived from an EMBL/GenBank/DDBJ whole genome shotgun (WGS) entry which is preliminary data.</text>
</comment>
<evidence type="ECO:0000256" key="6">
    <source>
        <dbReference type="SAM" id="Phobius"/>
    </source>
</evidence>
<dbReference type="EMBL" id="PVNL01000139">
    <property type="protein sequence ID" value="PRP94831.1"/>
    <property type="molecule type" value="Genomic_DNA"/>
</dbReference>
<dbReference type="CDD" id="cd07042">
    <property type="entry name" value="STAS_SulP_like_sulfate_transporter"/>
    <property type="match status" value="1"/>
</dbReference>
<feature type="domain" description="STAS" evidence="7">
    <location>
        <begin position="442"/>
        <end position="520"/>
    </location>
</feature>
<comment type="subcellular location">
    <subcellularLocation>
        <location evidence="1">Membrane</location>
        <topology evidence="1">Multi-pass membrane protein</topology>
    </subcellularLocation>
</comment>
<dbReference type="Pfam" id="PF00916">
    <property type="entry name" value="Sulfate_transp"/>
    <property type="match status" value="1"/>
</dbReference>
<feature type="transmembrane region" description="Helical" evidence="6">
    <location>
        <begin position="251"/>
        <end position="273"/>
    </location>
</feature>
<organism evidence="8 9">
    <name type="scientific">Enhygromyxa salina</name>
    <dbReference type="NCBI Taxonomy" id="215803"/>
    <lineage>
        <taxon>Bacteria</taxon>
        <taxon>Pseudomonadati</taxon>
        <taxon>Myxococcota</taxon>
        <taxon>Polyangia</taxon>
        <taxon>Nannocystales</taxon>
        <taxon>Nannocystaceae</taxon>
        <taxon>Enhygromyxa</taxon>
    </lineage>
</organism>
<feature type="transmembrane region" description="Helical" evidence="6">
    <location>
        <begin position="64"/>
        <end position="86"/>
    </location>
</feature>
<keyword evidence="2 6" id="KW-0812">Transmembrane</keyword>